<dbReference type="InterPro" id="IPR036597">
    <property type="entry name" value="Fido-like_dom_sf"/>
</dbReference>
<keyword evidence="1" id="KW-0808">Transferase</keyword>
<comment type="catalytic activity">
    <reaction evidence="7">
        <text>L-tyrosyl-[protein] + ATP = O-(5'-adenylyl)-L-tyrosyl-[protein] + diphosphate</text>
        <dbReference type="Rhea" id="RHEA:54288"/>
        <dbReference type="Rhea" id="RHEA-COMP:10136"/>
        <dbReference type="Rhea" id="RHEA-COMP:13846"/>
        <dbReference type="ChEBI" id="CHEBI:30616"/>
        <dbReference type="ChEBI" id="CHEBI:33019"/>
        <dbReference type="ChEBI" id="CHEBI:46858"/>
        <dbReference type="ChEBI" id="CHEBI:83624"/>
        <dbReference type="EC" id="2.7.7.108"/>
    </reaction>
</comment>
<proteinExistence type="predicted"/>
<dbReference type="PROSITE" id="PS51459">
    <property type="entry name" value="FIDO"/>
    <property type="match status" value="1"/>
</dbReference>
<dbReference type="EC" id="2.7.7.108" evidence="5"/>
<dbReference type="GO" id="GO:0005524">
    <property type="term" value="F:ATP binding"/>
    <property type="evidence" value="ECO:0007669"/>
    <property type="project" value="UniProtKB-KW"/>
</dbReference>
<dbReference type="RefSeq" id="WP_089987319.1">
    <property type="nucleotide sequence ID" value="NZ_FMVP01000031.1"/>
</dbReference>
<evidence type="ECO:0000256" key="1">
    <source>
        <dbReference type="ARBA" id="ARBA00022679"/>
    </source>
</evidence>
<keyword evidence="3" id="KW-0547">Nucleotide-binding</keyword>
<evidence type="ECO:0000256" key="4">
    <source>
        <dbReference type="ARBA" id="ARBA00022840"/>
    </source>
</evidence>
<dbReference type="GO" id="GO:0051302">
    <property type="term" value="P:regulation of cell division"/>
    <property type="evidence" value="ECO:0007669"/>
    <property type="project" value="TreeGrafter"/>
</dbReference>
<dbReference type="InterPro" id="IPR003812">
    <property type="entry name" value="Fido"/>
</dbReference>
<evidence type="ECO:0000256" key="6">
    <source>
        <dbReference type="ARBA" id="ARBA00047939"/>
    </source>
</evidence>
<dbReference type="Pfam" id="PF02661">
    <property type="entry name" value="Fic"/>
    <property type="match status" value="1"/>
</dbReference>
<dbReference type="AlphaFoldDB" id="A0A1H9SPX3"/>
<evidence type="ECO:0000256" key="5">
    <source>
        <dbReference type="ARBA" id="ARBA00034531"/>
    </source>
</evidence>
<evidence type="ECO:0000256" key="3">
    <source>
        <dbReference type="ARBA" id="ARBA00022741"/>
    </source>
</evidence>
<gene>
    <name evidence="9" type="ORF">SAMN02787113_04771</name>
</gene>
<evidence type="ECO:0000313" key="9">
    <source>
        <dbReference type="EMBL" id="SER86389.1"/>
    </source>
</evidence>
<evidence type="ECO:0000259" key="8">
    <source>
        <dbReference type="PROSITE" id="PS51459"/>
    </source>
</evidence>
<keyword evidence="4" id="KW-0067">ATP-binding</keyword>
<dbReference type="PANTHER" id="PTHR39560:SF1">
    <property type="entry name" value="PROTEIN ADENYLYLTRANSFERASE FIC-RELATED"/>
    <property type="match status" value="1"/>
</dbReference>
<comment type="caution">
    <text evidence="9">The sequence shown here is derived from an EMBL/GenBank/DDBJ whole genome shotgun (WGS) entry which is preliminary data.</text>
</comment>
<organism evidence="9 10">
    <name type="scientific">Lysinibacillus fusiformis</name>
    <dbReference type="NCBI Taxonomy" id="28031"/>
    <lineage>
        <taxon>Bacteria</taxon>
        <taxon>Bacillati</taxon>
        <taxon>Bacillota</taxon>
        <taxon>Bacilli</taxon>
        <taxon>Bacillales</taxon>
        <taxon>Bacillaceae</taxon>
        <taxon>Lysinibacillus</taxon>
    </lineage>
</organism>
<name>A0A1H9SPX3_9BACI</name>
<dbReference type="Gene3D" id="1.10.3290.10">
    <property type="entry name" value="Fido-like domain"/>
    <property type="match status" value="1"/>
</dbReference>
<reference evidence="9 10" key="1">
    <citation type="submission" date="2016-10" db="EMBL/GenBank/DDBJ databases">
        <authorList>
            <person name="Varghese N."/>
            <person name="Submissions S."/>
        </authorList>
    </citation>
    <scope>NUCLEOTIDE SEQUENCE [LARGE SCALE GENOMIC DNA]</scope>
    <source>
        <strain evidence="9 10">TC-13</strain>
    </source>
</reference>
<dbReference type="Proteomes" id="UP000199410">
    <property type="component" value="Unassembled WGS sequence"/>
</dbReference>
<evidence type="ECO:0000256" key="7">
    <source>
        <dbReference type="ARBA" id="ARBA00048696"/>
    </source>
</evidence>
<sequence length="226" mass="26873">MEKFNQSKYCYPNSIVLINKFNIHDQQKLDQLEALYVGKRLKELREEPLYGTFDFSHLKSIHRYIFQDIYDFAGDIRDENISKDHFQFANSLYIDDQGKTLFKELKNENFLEGLSMAQFCKRAAYFMAEINVLHPFREGNGRTQTEFIRLLAMKNGFELNWGEIEKEEYTRATILSKFDDTKLSEVIYKCIANHEPNKEIIHSFDKGFKLQVQQMKGKNERHNLDR</sequence>
<dbReference type="PANTHER" id="PTHR39560">
    <property type="entry name" value="PROTEIN ADENYLYLTRANSFERASE FIC-RELATED"/>
    <property type="match status" value="1"/>
</dbReference>
<keyword evidence="2" id="KW-0548">Nucleotidyltransferase</keyword>
<feature type="domain" description="Fido" evidence="8">
    <location>
        <begin position="53"/>
        <end position="189"/>
    </location>
</feature>
<dbReference type="SUPFAM" id="SSF140931">
    <property type="entry name" value="Fic-like"/>
    <property type="match status" value="1"/>
</dbReference>
<protein>
    <recommendedName>
        <fullName evidence="5">protein adenylyltransferase</fullName>
        <ecNumber evidence="5">2.7.7.108</ecNumber>
    </recommendedName>
</protein>
<evidence type="ECO:0000256" key="2">
    <source>
        <dbReference type="ARBA" id="ARBA00022695"/>
    </source>
</evidence>
<accession>A0A1H9SPX3</accession>
<dbReference type="GO" id="GO:0070733">
    <property type="term" value="F:AMPylase activity"/>
    <property type="evidence" value="ECO:0007669"/>
    <property type="project" value="UniProtKB-EC"/>
</dbReference>
<comment type="catalytic activity">
    <reaction evidence="6">
        <text>L-threonyl-[protein] + ATP = 3-O-(5'-adenylyl)-L-threonyl-[protein] + diphosphate</text>
        <dbReference type="Rhea" id="RHEA:54292"/>
        <dbReference type="Rhea" id="RHEA-COMP:11060"/>
        <dbReference type="Rhea" id="RHEA-COMP:13847"/>
        <dbReference type="ChEBI" id="CHEBI:30013"/>
        <dbReference type="ChEBI" id="CHEBI:30616"/>
        <dbReference type="ChEBI" id="CHEBI:33019"/>
        <dbReference type="ChEBI" id="CHEBI:138113"/>
        <dbReference type="EC" id="2.7.7.108"/>
    </reaction>
</comment>
<dbReference type="EMBL" id="FOEL01000031">
    <property type="protein sequence ID" value="SER86389.1"/>
    <property type="molecule type" value="Genomic_DNA"/>
</dbReference>
<evidence type="ECO:0000313" key="10">
    <source>
        <dbReference type="Proteomes" id="UP000199410"/>
    </source>
</evidence>